<evidence type="ECO:0000313" key="1">
    <source>
        <dbReference type="EMBL" id="MBS4187896.1"/>
    </source>
</evidence>
<comment type="caution">
    <text evidence="1">The sequence shown here is derived from an EMBL/GenBank/DDBJ whole genome shotgun (WGS) entry which is preliminary data.</text>
</comment>
<evidence type="ECO:0000313" key="3">
    <source>
        <dbReference type="Proteomes" id="UP000677265"/>
    </source>
</evidence>
<accession>A0A942YDT6</accession>
<keyword evidence="3" id="KW-1185">Reference proteome</keyword>
<dbReference type="Proteomes" id="UP000677265">
    <property type="component" value="Unassembled WGS sequence"/>
</dbReference>
<protein>
    <recommendedName>
        <fullName evidence="4">DUF1643 domain-containing protein</fullName>
    </recommendedName>
</protein>
<name>A0A942YDT6_9BACI</name>
<dbReference type="AlphaFoldDB" id="A0A942YDT6"/>
<organism evidence="1">
    <name type="scientific">Neobacillus citreus</name>
    <dbReference type="NCBI Taxonomy" id="2833578"/>
    <lineage>
        <taxon>Bacteria</taxon>
        <taxon>Bacillati</taxon>
        <taxon>Bacillota</taxon>
        <taxon>Bacilli</taxon>
        <taxon>Bacillales</taxon>
        <taxon>Bacillaceae</taxon>
        <taxon>Neobacillus</taxon>
    </lineage>
</organism>
<reference evidence="1" key="1">
    <citation type="submission" date="2021-05" db="EMBL/GenBank/DDBJ databases">
        <title>Novel Bacillus species.</title>
        <authorList>
            <person name="Liu G."/>
        </authorList>
    </citation>
    <scope>NUCLEOTIDE SEQUENCE</scope>
    <source>
        <strain evidence="1 3">FJAT-50051</strain>
    </source>
</reference>
<dbReference type="RefSeq" id="WP_213147706.1">
    <property type="nucleotide sequence ID" value="NZ_JAGYPE020000007.1"/>
</dbReference>
<dbReference type="EMBL" id="JAGYPE020000007">
    <property type="protein sequence ID" value="MCH6265111.1"/>
    <property type="molecule type" value="Genomic_DNA"/>
</dbReference>
<sequence length="290" mass="33645">MSKPKAYGTFVKRGDNIYRTSAYIQWGNSEKSIGACLLLNPGSATLDKDLIYSLDTVGSASGWIKTEDPTMEQLISFIEKTHEKNQLISGRLHIYNLFNLQNTKSENAIDQFEELVSSGEYDINESLVALDELVLHPWILLGWGVKQEIRWKNLQHIKGRWRERIVESKIPTFGKKHAKKNEYYHPCPLIPTQRPLILNELVELYKQRVFAQRKEHELLKRYTLLKWNGEYGIETKFIVKDNLTNMQSLLIPGKLESMYWFEANLANDVAVTNWEDFGDTSLDDLEDVMM</sequence>
<evidence type="ECO:0000313" key="2">
    <source>
        <dbReference type="EMBL" id="MCH6265111.1"/>
    </source>
</evidence>
<evidence type="ECO:0008006" key="4">
    <source>
        <dbReference type="Google" id="ProtNLM"/>
    </source>
</evidence>
<dbReference type="EMBL" id="JAGYPE010000009">
    <property type="protein sequence ID" value="MBS4187896.1"/>
    <property type="molecule type" value="Genomic_DNA"/>
</dbReference>
<proteinExistence type="predicted"/>
<gene>
    <name evidence="2" type="ORF">KHB02_006175</name>
    <name evidence="1" type="ORF">KHB02_41695</name>
</gene>